<sequence length="54" mass="5843">MGAAAFLQQASSLVRIEDMRVSRIAGLNLFVEILGIVSPGLSWSWGEEIISHSV</sequence>
<organism evidence="1 2">
    <name type="scientific">Candidatus Nitrospira nitrosa</name>
    <dbReference type="NCBI Taxonomy" id="1742972"/>
    <lineage>
        <taxon>Bacteria</taxon>
        <taxon>Pseudomonadati</taxon>
        <taxon>Nitrospirota</taxon>
        <taxon>Nitrospiria</taxon>
        <taxon>Nitrospirales</taxon>
        <taxon>Nitrospiraceae</taxon>
        <taxon>Nitrospira</taxon>
    </lineage>
</organism>
<protein>
    <submittedName>
        <fullName evidence="1">Uncharacterized protein</fullName>
    </submittedName>
</protein>
<proteinExistence type="predicted"/>
<accession>A0A0S4LHC9</accession>
<dbReference type="STRING" id="1742972.COMA1_30361"/>
<reference evidence="1 2" key="1">
    <citation type="submission" date="2015-10" db="EMBL/GenBank/DDBJ databases">
        <authorList>
            <person name="Gilbert D.G."/>
        </authorList>
    </citation>
    <scope>NUCLEOTIDE SEQUENCE [LARGE SCALE GENOMIC DNA]</scope>
    <source>
        <strain evidence="1">COMA1</strain>
    </source>
</reference>
<gene>
    <name evidence="1" type="ORF">COMA1_30361</name>
</gene>
<keyword evidence="2" id="KW-1185">Reference proteome</keyword>
<evidence type="ECO:0000313" key="1">
    <source>
        <dbReference type="EMBL" id="CUS37004.1"/>
    </source>
</evidence>
<dbReference type="EMBL" id="CZQA01000009">
    <property type="protein sequence ID" value="CUS37004.1"/>
    <property type="molecule type" value="Genomic_DNA"/>
</dbReference>
<evidence type="ECO:0000313" key="2">
    <source>
        <dbReference type="Proteomes" id="UP000199032"/>
    </source>
</evidence>
<dbReference type="Proteomes" id="UP000199032">
    <property type="component" value="Unassembled WGS sequence"/>
</dbReference>
<name>A0A0S4LHC9_9BACT</name>
<dbReference type="AlphaFoldDB" id="A0A0S4LHC9"/>